<evidence type="ECO:0000313" key="3">
    <source>
        <dbReference type="Proteomes" id="UP001187346"/>
    </source>
</evidence>
<accession>A0ABU4FBD9</accession>
<organism evidence="2 3">
    <name type="scientific">Streptomyces prunicolor</name>
    <dbReference type="NCBI Taxonomy" id="67348"/>
    <lineage>
        <taxon>Bacteria</taxon>
        <taxon>Bacillati</taxon>
        <taxon>Actinomycetota</taxon>
        <taxon>Actinomycetes</taxon>
        <taxon>Kitasatosporales</taxon>
        <taxon>Streptomycetaceae</taxon>
        <taxon>Streptomyces</taxon>
    </lineage>
</organism>
<evidence type="ECO:0000313" key="2">
    <source>
        <dbReference type="EMBL" id="MDV7217904.1"/>
    </source>
</evidence>
<feature type="domain" description="ApeA N-terminal" evidence="1">
    <location>
        <begin position="13"/>
        <end position="290"/>
    </location>
</feature>
<evidence type="ECO:0000259" key="1">
    <source>
        <dbReference type="Pfam" id="PF18862"/>
    </source>
</evidence>
<comment type="caution">
    <text evidence="2">The sequence shown here is derived from an EMBL/GenBank/DDBJ whole genome shotgun (WGS) entry which is preliminary data.</text>
</comment>
<protein>
    <recommendedName>
        <fullName evidence="1">ApeA N-terminal domain-containing protein</fullName>
    </recommendedName>
</protein>
<dbReference type="RefSeq" id="WP_317772055.1">
    <property type="nucleotide sequence ID" value="NZ_JAWMAJ010000054.1"/>
</dbReference>
<dbReference type="EMBL" id="JAWMAJ010000054">
    <property type="protein sequence ID" value="MDV7217904.1"/>
    <property type="molecule type" value="Genomic_DNA"/>
</dbReference>
<dbReference type="Pfam" id="PF18862">
    <property type="entry name" value="ApeA_NTD1"/>
    <property type="match status" value="1"/>
</dbReference>
<name>A0ABU4FBD9_9ACTN</name>
<dbReference type="Proteomes" id="UP001187346">
    <property type="component" value="Unassembled WGS sequence"/>
</dbReference>
<keyword evidence="3" id="KW-1185">Reference proteome</keyword>
<sequence>MDKEIEAITSGTVGFFWPISESGEINEEPERGFVSKADSGRFEIRTLNEVPDAAISFSPNKPRPKAIVSMFPEGSAVFLNISRHSGKSTFGGRRASAFSYTSRMAISGFPVEELNRGKLDVRVRELRAHFPGISQWAGLKVSNIQHEKKSDGRLRAAILRLESPEEIVADLGSLSLVIGGHWEVDNNEDRTSVYSPVSIGVKAKRPRDVSELLKVLLRVQDLVNVAYDTFVHVDGGTAIMGVEAEPARHPRFWTDSLMEGPVNRISSKEKKGIPLFSLADLKGAQGISRWVRLYDEFPSAFDAVAAPYRLGGMTWHGYLRETAIGMERLIAASKRKGRPAWTKEKLVSLALARRVGDPFVGLVVDVDKWAALFWGVYNGGKHQASYDPDPRDIMTLAISGNLLLMAYLLHRCGMSKNSLSDMLQNRVSYQIRDRIKELVKNPPVGLQPNSSR</sequence>
<gene>
    <name evidence="2" type="ORF">R5A26_18280</name>
</gene>
<proteinExistence type="predicted"/>
<dbReference type="InterPro" id="IPR041223">
    <property type="entry name" value="ApeA_NTD"/>
</dbReference>
<reference evidence="2 3" key="1">
    <citation type="submission" date="2023-10" db="EMBL/GenBank/DDBJ databases">
        <title>Characterization of rhizosphere-enriched actinobacteria from wheat plants lab-grown on chernevaya soil.</title>
        <authorList>
            <person name="Tikhonova E.N."/>
            <person name="Konopkin A."/>
            <person name="Kravchenko I.K."/>
        </authorList>
    </citation>
    <scope>NUCLEOTIDE SEQUENCE [LARGE SCALE GENOMIC DNA]</scope>
    <source>
        <strain evidence="2 3">RR29</strain>
    </source>
</reference>